<evidence type="ECO:0000256" key="4">
    <source>
        <dbReference type="ARBA" id="ARBA00023136"/>
    </source>
</evidence>
<accession>A0A915DJR7</accession>
<dbReference type="Proteomes" id="UP000887574">
    <property type="component" value="Unplaced"/>
</dbReference>
<sequence>MHPHLFHFCDLPLVFCVDYIISFLFCTFCLCFYVILALASMREGKAMANRQQQVVRNRRQNRCSSSACGGGHSEISCCVKYTVFGFNVIFWIIGFLLLSVGVWAHNEKYNPDSQVSHISKFYLNPAWLLIIIGVVTFTLGFSGCVGALRENTCFLAIYSSLLGLLLLAEAVIVIVAILSKDWIETELKVKFNDMVVLYRDDVDLQSLIDWMQTDWKCCGINKADDWEMNIYFNSTSQEIKSVEAGGVPFSCCLPKYKYRSEGLPNSNCGHGVRVKELRKAMHDIIYVEGCFPKALQWLNSNFVYVGTAIFVVAVIQFLGICFAQDLRSDIFAQRSKWNRRCCERSLPSHFSDAFQQYLLDEIELKDEEKVELRWRRFSYQIFVFFVIIVGVPVWYYTTTPTVLLFLILMINSMTESRSYSENLFPCKLLTRREGQMCGAK</sequence>
<dbReference type="AlphaFoldDB" id="A0A915DJR7"/>
<keyword evidence="2 5" id="KW-0812">Transmembrane</keyword>
<dbReference type="PRINTS" id="PR00259">
    <property type="entry name" value="TMFOUR"/>
</dbReference>
<dbReference type="InterPro" id="IPR008952">
    <property type="entry name" value="Tetraspanin_EC2_sf"/>
</dbReference>
<keyword evidence="3 5" id="KW-1133">Transmembrane helix</keyword>
<feature type="transmembrane region" description="Helical" evidence="5">
    <location>
        <begin position="83"/>
        <end position="105"/>
    </location>
</feature>
<feature type="transmembrane region" description="Helical" evidence="5">
    <location>
        <begin position="302"/>
        <end position="323"/>
    </location>
</feature>
<dbReference type="InterPro" id="IPR018499">
    <property type="entry name" value="Tetraspanin/Peripherin"/>
</dbReference>
<reference evidence="7" key="1">
    <citation type="submission" date="2022-11" db="UniProtKB">
        <authorList>
            <consortium name="WormBaseParasite"/>
        </authorList>
    </citation>
    <scope>IDENTIFICATION</scope>
</reference>
<organism evidence="6 7">
    <name type="scientific">Ditylenchus dipsaci</name>
    <dbReference type="NCBI Taxonomy" id="166011"/>
    <lineage>
        <taxon>Eukaryota</taxon>
        <taxon>Metazoa</taxon>
        <taxon>Ecdysozoa</taxon>
        <taxon>Nematoda</taxon>
        <taxon>Chromadorea</taxon>
        <taxon>Rhabditida</taxon>
        <taxon>Tylenchina</taxon>
        <taxon>Tylenchomorpha</taxon>
        <taxon>Sphaerularioidea</taxon>
        <taxon>Anguinidae</taxon>
        <taxon>Anguininae</taxon>
        <taxon>Ditylenchus</taxon>
    </lineage>
</organism>
<protein>
    <submittedName>
        <fullName evidence="7">Tetraspanin</fullName>
    </submittedName>
</protein>
<evidence type="ECO:0000313" key="7">
    <source>
        <dbReference type="WBParaSite" id="jg20280.1"/>
    </source>
</evidence>
<feature type="transmembrane region" description="Helical" evidence="5">
    <location>
        <begin position="155"/>
        <end position="178"/>
    </location>
</feature>
<evidence type="ECO:0000256" key="5">
    <source>
        <dbReference type="SAM" id="Phobius"/>
    </source>
</evidence>
<name>A0A915DJR7_9BILA</name>
<comment type="subcellular location">
    <subcellularLocation>
        <location evidence="1">Membrane</location>
        <topology evidence="1">Multi-pass membrane protein</topology>
    </subcellularLocation>
</comment>
<feature type="transmembrane region" description="Helical" evidence="5">
    <location>
        <begin position="20"/>
        <end position="41"/>
    </location>
</feature>
<dbReference type="PANTHER" id="PTHR19282">
    <property type="entry name" value="TETRASPANIN"/>
    <property type="match status" value="1"/>
</dbReference>
<evidence type="ECO:0000256" key="2">
    <source>
        <dbReference type="ARBA" id="ARBA00022692"/>
    </source>
</evidence>
<feature type="transmembrane region" description="Helical" evidence="5">
    <location>
        <begin position="381"/>
        <end position="410"/>
    </location>
</feature>
<dbReference type="Gene3D" id="1.10.1450.10">
    <property type="entry name" value="Tetraspanin"/>
    <property type="match status" value="1"/>
</dbReference>
<keyword evidence="6" id="KW-1185">Reference proteome</keyword>
<keyword evidence="4 5" id="KW-0472">Membrane</keyword>
<dbReference type="WBParaSite" id="jg20280.1">
    <property type="protein sequence ID" value="jg20280.1"/>
    <property type="gene ID" value="jg20280"/>
</dbReference>
<dbReference type="GO" id="GO:0005886">
    <property type="term" value="C:plasma membrane"/>
    <property type="evidence" value="ECO:0007669"/>
    <property type="project" value="TreeGrafter"/>
</dbReference>
<evidence type="ECO:0000313" key="6">
    <source>
        <dbReference type="Proteomes" id="UP000887574"/>
    </source>
</evidence>
<feature type="transmembrane region" description="Helical" evidence="5">
    <location>
        <begin position="125"/>
        <end position="148"/>
    </location>
</feature>
<dbReference type="PANTHER" id="PTHR19282:SF431">
    <property type="entry name" value="TETRASPANIN 26A, ISOFORM B-RELATED"/>
    <property type="match status" value="1"/>
</dbReference>
<dbReference type="Pfam" id="PF00335">
    <property type="entry name" value="Tetraspanin"/>
    <property type="match status" value="1"/>
</dbReference>
<proteinExistence type="predicted"/>
<evidence type="ECO:0000256" key="1">
    <source>
        <dbReference type="ARBA" id="ARBA00004141"/>
    </source>
</evidence>
<evidence type="ECO:0000256" key="3">
    <source>
        <dbReference type="ARBA" id="ARBA00022989"/>
    </source>
</evidence>
<dbReference type="SUPFAM" id="SSF48652">
    <property type="entry name" value="Tetraspanin"/>
    <property type="match status" value="1"/>
</dbReference>